<dbReference type="OrthoDB" id="10043043at2759"/>
<evidence type="ECO:0000313" key="2">
    <source>
        <dbReference type="Proteomes" id="UP000269221"/>
    </source>
</evidence>
<dbReference type="Proteomes" id="UP000269221">
    <property type="component" value="Unassembled WGS sequence"/>
</dbReference>
<reference evidence="1 2" key="1">
    <citation type="submission" date="2018-07" db="EMBL/GenBank/DDBJ databases">
        <title>A high quality draft genome assembly of the barn swallow (H. rustica rustica).</title>
        <authorList>
            <person name="Formenti G."/>
            <person name="Chiara M."/>
            <person name="Poveda L."/>
            <person name="Francoijs K.-J."/>
            <person name="Bonisoli-Alquati A."/>
            <person name="Canova L."/>
            <person name="Gianfranceschi L."/>
            <person name="Horner D.S."/>
            <person name="Saino N."/>
        </authorList>
    </citation>
    <scope>NUCLEOTIDE SEQUENCE [LARGE SCALE GENOMIC DNA]</scope>
    <source>
        <strain evidence="1">Chelidonia</strain>
        <tissue evidence="1">Blood</tissue>
    </source>
</reference>
<accession>A0A3M0KU59</accession>
<dbReference type="EMBL" id="QRBI01000100">
    <property type="protein sequence ID" value="RMC16839.1"/>
    <property type="molecule type" value="Genomic_DNA"/>
</dbReference>
<dbReference type="AlphaFoldDB" id="A0A3M0KU59"/>
<evidence type="ECO:0000313" key="1">
    <source>
        <dbReference type="EMBL" id="RMC16839.1"/>
    </source>
</evidence>
<proteinExistence type="predicted"/>
<organism evidence="1 2">
    <name type="scientific">Hirundo rustica rustica</name>
    <dbReference type="NCBI Taxonomy" id="333673"/>
    <lineage>
        <taxon>Eukaryota</taxon>
        <taxon>Metazoa</taxon>
        <taxon>Chordata</taxon>
        <taxon>Craniata</taxon>
        <taxon>Vertebrata</taxon>
        <taxon>Euteleostomi</taxon>
        <taxon>Archelosauria</taxon>
        <taxon>Archosauria</taxon>
        <taxon>Dinosauria</taxon>
        <taxon>Saurischia</taxon>
        <taxon>Theropoda</taxon>
        <taxon>Coelurosauria</taxon>
        <taxon>Aves</taxon>
        <taxon>Neognathae</taxon>
        <taxon>Neoaves</taxon>
        <taxon>Telluraves</taxon>
        <taxon>Australaves</taxon>
        <taxon>Passeriformes</taxon>
        <taxon>Sylvioidea</taxon>
        <taxon>Hirundinidae</taxon>
        <taxon>Hirundo</taxon>
    </lineage>
</organism>
<comment type="caution">
    <text evidence="1">The sequence shown here is derived from an EMBL/GenBank/DDBJ whole genome shotgun (WGS) entry which is preliminary data.</text>
</comment>
<keyword evidence="2" id="KW-1185">Reference proteome</keyword>
<protein>
    <submittedName>
        <fullName evidence="1">Uncharacterized protein</fullName>
    </submittedName>
</protein>
<gene>
    <name evidence="1" type="ORF">DUI87_06092</name>
</gene>
<name>A0A3M0KU59_HIRRU</name>
<sequence>MNGTERGRFVDRNSDNREQLLPLGSDVGLYLIILSPKKHKMCRFQPAFHYSNQFIKYTWSKAFYPSAFPIDSVASSHGGYHLLSSRDILQEVPGGDSVAS</sequence>